<reference evidence="1 2" key="1">
    <citation type="submission" date="2016-01" db="EMBL/GenBank/DDBJ databases">
        <title>The new phylogeny of the genus Mycobacterium.</title>
        <authorList>
            <person name="Tarcisio F."/>
            <person name="Conor M."/>
            <person name="Antonella G."/>
            <person name="Elisabetta G."/>
            <person name="Giulia F.S."/>
            <person name="Sara T."/>
            <person name="Anna F."/>
            <person name="Clotilde B."/>
            <person name="Roberto B."/>
            <person name="Veronica D.S."/>
            <person name="Fabio R."/>
            <person name="Monica P."/>
            <person name="Olivier J."/>
            <person name="Enrico T."/>
            <person name="Nicola S."/>
        </authorList>
    </citation>
    <scope>NUCLEOTIDE SEQUENCE [LARGE SCALE GENOMIC DNA]</scope>
    <source>
        <strain evidence="1 2">DSM 44803</strain>
    </source>
</reference>
<dbReference type="AlphaFoldDB" id="A0A1X1ZAU2"/>
<protein>
    <submittedName>
        <fullName evidence="1">Uncharacterized protein</fullName>
    </submittedName>
</protein>
<dbReference type="OrthoDB" id="4748675at2"/>
<dbReference type="STRING" id="244292.ABW17_21475"/>
<organism evidence="1 2">
    <name type="scientific">Mycobacterium nebraskense</name>
    <dbReference type="NCBI Taxonomy" id="244292"/>
    <lineage>
        <taxon>Bacteria</taxon>
        <taxon>Bacillati</taxon>
        <taxon>Actinomycetota</taxon>
        <taxon>Actinomycetes</taxon>
        <taxon>Mycobacteriales</taxon>
        <taxon>Mycobacteriaceae</taxon>
        <taxon>Mycobacterium</taxon>
    </lineage>
</organism>
<gene>
    <name evidence="1" type="ORF">AWC17_08110</name>
</gene>
<dbReference type="EMBL" id="LQPH01000132">
    <property type="protein sequence ID" value="ORW20350.1"/>
    <property type="molecule type" value="Genomic_DNA"/>
</dbReference>
<evidence type="ECO:0000313" key="1">
    <source>
        <dbReference type="EMBL" id="ORW20350.1"/>
    </source>
</evidence>
<dbReference type="Proteomes" id="UP000193781">
    <property type="component" value="Unassembled WGS sequence"/>
</dbReference>
<accession>A0A1X1ZAU2</accession>
<sequence>MELPATDAIRPLTRASPLAGAGDVVVEVTTEVDVDVDVVGLDLLDELQAAMDSAVTPVTAKTATRVRQGVGQLTDINSSPIVVGPNGMGITRRSCS</sequence>
<comment type="caution">
    <text evidence="1">The sequence shown here is derived from an EMBL/GenBank/DDBJ whole genome shotgun (WGS) entry which is preliminary data.</text>
</comment>
<name>A0A1X1ZAU2_9MYCO</name>
<keyword evidence="2" id="KW-1185">Reference proteome</keyword>
<proteinExistence type="predicted"/>
<evidence type="ECO:0000313" key="2">
    <source>
        <dbReference type="Proteomes" id="UP000193781"/>
    </source>
</evidence>